<organism evidence="1 2">
    <name type="scientific">Actinoplanes campanulatus</name>
    <dbReference type="NCBI Taxonomy" id="113559"/>
    <lineage>
        <taxon>Bacteria</taxon>
        <taxon>Bacillati</taxon>
        <taxon>Actinomycetota</taxon>
        <taxon>Actinomycetes</taxon>
        <taxon>Micromonosporales</taxon>
        <taxon>Micromonosporaceae</taxon>
        <taxon>Actinoplanes</taxon>
    </lineage>
</organism>
<accession>A0A7W5AE70</accession>
<dbReference type="EMBL" id="JACHXF010000003">
    <property type="protein sequence ID" value="MBB3094446.1"/>
    <property type="molecule type" value="Genomic_DNA"/>
</dbReference>
<comment type="caution">
    <text evidence="1">The sequence shown here is derived from an EMBL/GenBank/DDBJ whole genome shotgun (WGS) entry which is preliminary data.</text>
</comment>
<reference evidence="1 2" key="1">
    <citation type="submission" date="2020-08" db="EMBL/GenBank/DDBJ databases">
        <title>Genomic Encyclopedia of Type Strains, Phase III (KMG-III): the genomes of soil and plant-associated and newly described type strains.</title>
        <authorList>
            <person name="Whitman W."/>
        </authorList>
    </citation>
    <scope>NUCLEOTIDE SEQUENCE [LARGE SCALE GENOMIC DNA]</scope>
    <source>
        <strain evidence="1 2">CECT 3287</strain>
    </source>
</reference>
<protein>
    <submittedName>
        <fullName evidence="1">Uncharacterized protein</fullName>
    </submittedName>
</protein>
<dbReference type="Proteomes" id="UP000590749">
    <property type="component" value="Unassembled WGS sequence"/>
</dbReference>
<dbReference type="RefSeq" id="WP_183218718.1">
    <property type="nucleotide sequence ID" value="NZ_BMPW01000008.1"/>
</dbReference>
<name>A0A7W5AE70_9ACTN</name>
<evidence type="ECO:0000313" key="2">
    <source>
        <dbReference type="Proteomes" id="UP000590749"/>
    </source>
</evidence>
<evidence type="ECO:0000313" key="1">
    <source>
        <dbReference type="EMBL" id="MBB3094446.1"/>
    </source>
</evidence>
<proteinExistence type="predicted"/>
<sequence>MFWRRISAHRALAAHNSGRWAGVHVLDRRSPRRPSPCVVPGRFREPVYRAPFYREPESAWWDAQEEGGPVTVVVLSDGDAAGVLDGLAGLAEGRLLLVVGWADADTLITGLARLLPRRRMMVLPAHHGEDWLRGNAAIVAGSLFDGVLPILITHTAGRHAIAADLSGRLHADRVLRVQHTPFGAGLLPVWHRREALHPYAEM</sequence>
<gene>
    <name evidence="1" type="ORF">FHR83_002098</name>
</gene>
<keyword evidence="2" id="KW-1185">Reference proteome</keyword>
<dbReference type="AlphaFoldDB" id="A0A7W5AE70"/>